<keyword evidence="1" id="KW-0521">NADP</keyword>
<organism evidence="3">
    <name type="scientific">Fusarium oxysporum f. sp. cepae</name>
    <dbReference type="NCBI Taxonomy" id="396571"/>
    <lineage>
        <taxon>Eukaryota</taxon>
        <taxon>Fungi</taxon>
        <taxon>Dikarya</taxon>
        <taxon>Ascomycota</taxon>
        <taxon>Pezizomycotina</taxon>
        <taxon>Sordariomycetes</taxon>
        <taxon>Hypocreomycetidae</taxon>
        <taxon>Hypocreales</taxon>
        <taxon>Nectriaceae</taxon>
        <taxon>Fusarium</taxon>
        <taxon>Fusarium oxysporum species complex</taxon>
    </lineage>
</organism>
<protein>
    <submittedName>
        <fullName evidence="3">Uncharacterized protein</fullName>
    </submittedName>
</protein>
<dbReference type="Gene3D" id="3.40.50.720">
    <property type="entry name" value="NAD(P)-binding Rossmann-like Domain"/>
    <property type="match status" value="2"/>
</dbReference>
<dbReference type="GO" id="GO:0016491">
    <property type="term" value="F:oxidoreductase activity"/>
    <property type="evidence" value="ECO:0007669"/>
    <property type="project" value="UniProtKB-KW"/>
</dbReference>
<evidence type="ECO:0000256" key="1">
    <source>
        <dbReference type="ARBA" id="ARBA00022857"/>
    </source>
</evidence>
<dbReference type="InterPro" id="IPR051609">
    <property type="entry name" value="NmrA/Isoflavone_reductase-like"/>
</dbReference>
<accession>A0A3L6N3W6</accession>
<dbReference type="AlphaFoldDB" id="A0A3L6N3W6"/>
<comment type="caution">
    <text evidence="3">The sequence shown here is derived from an EMBL/GenBank/DDBJ whole genome shotgun (WGS) entry which is preliminary data.</text>
</comment>
<dbReference type="Proteomes" id="UP000270866">
    <property type="component" value="Chromosome 11"/>
</dbReference>
<dbReference type="Gene3D" id="3.90.25.10">
    <property type="entry name" value="UDP-galactose 4-epimerase, domain 1"/>
    <property type="match status" value="1"/>
</dbReference>
<gene>
    <name evidence="3" type="ORF">BFJ65_g13952</name>
</gene>
<name>A0A3L6N3W6_FUSOX</name>
<reference evidence="3" key="1">
    <citation type="journal article" date="2018" name="Sci. Rep.">
        <title>Characterisation of pathogen-specific regions and novel effector candidates in Fusarium oxysporum f. sp. cepae.</title>
        <authorList>
            <person name="Armitage A.D."/>
            <person name="Taylor A."/>
            <person name="Sobczyk M.K."/>
            <person name="Baxter L."/>
            <person name="Greenfield B.P."/>
            <person name="Bates H.J."/>
            <person name="Wilson F."/>
            <person name="Jackson A.C."/>
            <person name="Ott S."/>
            <person name="Harrison R.J."/>
            <person name="Clarkson J.P."/>
        </authorList>
    </citation>
    <scope>NUCLEOTIDE SEQUENCE [LARGE SCALE GENOMIC DNA]</scope>
    <source>
        <strain evidence="3">FoC_Fus2</strain>
    </source>
</reference>
<proteinExistence type="predicted"/>
<dbReference type="PANTHER" id="PTHR47706">
    <property type="entry name" value="NMRA-LIKE FAMILY PROTEIN"/>
    <property type="match status" value="1"/>
</dbReference>
<evidence type="ECO:0000256" key="2">
    <source>
        <dbReference type="ARBA" id="ARBA00023002"/>
    </source>
</evidence>
<sequence length="352" mass="38653">MPTLALAGGTSPSLGRAIVAAVFAQTSWNVLILSRSTRPPIWLSAIDQDAKRHKIAAVDYASVHSLATALKSHGVHTLISVTSAVDGTQAQTQINLLQAAVSAGCKRFAPSQWGFGPTGWAEVESLQWGNQGVREECTKHQDQIEIAYINHGSFMNYIGHGIFTTPEPEDTADEALAKYRAGEGYKPGEDAACEGLHRQGPLADQSGAYLVGLKNGIAELPVKDDGQWPRITFTSMRDVGKFVAAALELPKWEEELSMAGDTLTMGELLASAESVTGKKFKVTQLKRQDLLERLANTSYDDFMARLWIEFNVAYIRDRDDEVVLRPTLNRLCPTVKPISVHEYMEKHWQEAS</sequence>
<keyword evidence="2" id="KW-0560">Oxidoreductase</keyword>
<evidence type="ECO:0000313" key="3">
    <source>
        <dbReference type="EMBL" id="RKK12076.1"/>
    </source>
</evidence>
<dbReference type="InterPro" id="IPR036291">
    <property type="entry name" value="NAD(P)-bd_dom_sf"/>
</dbReference>
<dbReference type="SUPFAM" id="SSF51735">
    <property type="entry name" value="NAD(P)-binding Rossmann-fold domains"/>
    <property type="match status" value="1"/>
</dbReference>
<dbReference type="EMBL" id="MRCU01000009">
    <property type="protein sequence ID" value="RKK12076.1"/>
    <property type="molecule type" value="Genomic_DNA"/>
</dbReference>
<dbReference type="PANTHER" id="PTHR47706:SF2">
    <property type="entry name" value="ISOFLAVONE REDUCTASE FAMILY PROTEIN (AFU_ORTHOLOGUE AFUA_2G05290)"/>
    <property type="match status" value="1"/>
</dbReference>